<comment type="catalytic activity">
    <reaction evidence="6">
        <text>cytidine(34) in tRNA(Ile2) + L-lysine + ATP = lysidine(34) in tRNA(Ile2) + AMP + diphosphate + H(+)</text>
        <dbReference type="Rhea" id="RHEA:43744"/>
        <dbReference type="Rhea" id="RHEA-COMP:10625"/>
        <dbReference type="Rhea" id="RHEA-COMP:10670"/>
        <dbReference type="ChEBI" id="CHEBI:15378"/>
        <dbReference type="ChEBI" id="CHEBI:30616"/>
        <dbReference type="ChEBI" id="CHEBI:32551"/>
        <dbReference type="ChEBI" id="CHEBI:33019"/>
        <dbReference type="ChEBI" id="CHEBI:82748"/>
        <dbReference type="ChEBI" id="CHEBI:83665"/>
        <dbReference type="ChEBI" id="CHEBI:456215"/>
        <dbReference type="EC" id="6.3.4.19"/>
    </reaction>
</comment>
<dbReference type="InterPro" id="IPR012094">
    <property type="entry name" value="tRNA_Ile_lys_synt"/>
</dbReference>
<protein>
    <recommendedName>
        <fullName evidence="1">tRNA(Ile)-lysidine synthetase</fullName>
        <ecNumber evidence="1">6.3.4.19</ecNumber>
    </recommendedName>
</protein>
<dbReference type="Pfam" id="PF01171">
    <property type="entry name" value="ATP_bind_3"/>
    <property type="match status" value="1"/>
</dbReference>
<keyword evidence="3" id="KW-0819">tRNA processing</keyword>
<accession>A0A6A5T183</accession>
<dbReference type="InterPro" id="IPR011063">
    <property type="entry name" value="TilS/TtcA_N"/>
</dbReference>
<dbReference type="PANTHER" id="PTHR43033">
    <property type="entry name" value="TRNA(ILE)-LYSIDINE SYNTHASE-RELATED"/>
    <property type="match status" value="1"/>
</dbReference>
<dbReference type="EMBL" id="ML976016">
    <property type="protein sequence ID" value="KAF1944466.1"/>
    <property type="molecule type" value="Genomic_DNA"/>
</dbReference>
<feature type="region of interest" description="Disordered" evidence="7">
    <location>
        <begin position="650"/>
        <end position="704"/>
    </location>
</feature>
<dbReference type="SUPFAM" id="SSF52402">
    <property type="entry name" value="Adenine nucleotide alpha hydrolases-like"/>
    <property type="match status" value="1"/>
</dbReference>
<keyword evidence="5" id="KW-0067">ATP-binding</keyword>
<evidence type="ECO:0000256" key="7">
    <source>
        <dbReference type="SAM" id="MobiDB-lite"/>
    </source>
</evidence>
<dbReference type="Gene3D" id="3.40.50.620">
    <property type="entry name" value="HUPs"/>
    <property type="match status" value="1"/>
</dbReference>
<organism evidence="9 10">
    <name type="scientific">Clathrospora elynae</name>
    <dbReference type="NCBI Taxonomy" id="706981"/>
    <lineage>
        <taxon>Eukaryota</taxon>
        <taxon>Fungi</taxon>
        <taxon>Dikarya</taxon>
        <taxon>Ascomycota</taxon>
        <taxon>Pezizomycotina</taxon>
        <taxon>Dothideomycetes</taxon>
        <taxon>Pleosporomycetidae</taxon>
        <taxon>Pleosporales</taxon>
        <taxon>Diademaceae</taxon>
        <taxon>Clathrospora</taxon>
    </lineage>
</organism>
<evidence type="ECO:0000256" key="2">
    <source>
        <dbReference type="ARBA" id="ARBA00022598"/>
    </source>
</evidence>
<feature type="domain" description="tRNA(Ile)-lysidine/2-thiocytidine synthase N-terminal" evidence="8">
    <location>
        <begin position="62"/>
        <end position="276"/>
    </location>
</feature>
<evidence type="ECO:0000256" key="6">
    <source>
        <dbReference type="ARBA" id="ARBA00048539"/>
    </source>
</evidence>
<dbReference type="PANTHER" id="PTHR43033:SF1">
    <property type="entry name" value="TRNA(ILE)-LYSIDINE SYNTHASE-RELATED"/>
    <property type="match status" value="1"/>
</dbReference>
<dbReference type="GO" id="GO:0005524">
    <property type="term" value="F:ATP binding"/>
    <property type="evidence" value="ECO:0007669"/>
    <property type="project" value="UniProtKB-KW"/>
</dbReference>
<dbReference type="InterPro" id="IPR012795">
    <property type="entry name" value="tRNA_Ile_lys_synt_N"/>
</dbReference>
<evidence type="ECO:0000313" key="9">
    <source>
        <dbReference type="EMBL" id="KAF1944466.1"/>
    </source>
</evidence>
<keyword evidence="4" id="KW-0547">Nucleotide-binding</keyword>
<keyword evidence="2" id="KW-0436">Ligase</keyword>
<sequence length="704" mass="80374">MWRSNVLRLRNCSSTAITSHGVKIRWYSSEKSLPVTEKEFESALAKVFKWKWDESKTPLGFAISGGVDSMALAALYTQAQSNLDSLPKAHGFIVDHRVRPESTEEAEWVAQQLRSKLGMEATVLPLTWPEDFDPNDLKRFETEARTLRYQALGRACRNMKITSLMVAHHGDDQAETVLMRLANNRLRSGLQAMQSVEWIPECEGLYGIHHSGKSQRPNPSLNIPFPIEQGGIQILRPLLGFEKARLIATCEEKGVVWAEDKTNQIQTLTSRNAIRHIYKNHKLPEALSIRSLVDVSLKMQERIKWHRIYAYKKLFDQCLIKLDIQTGSLLVRFPPFSSLLPRPIETQTDKIQAKNTAYCLIERVAELVTPKSKAPLGQLAATVDRIYPEFVNLEDGEAGHWEVIRRGNYCVWHVWWRSWDKPSPFTDHAEEGLDPSLPHPREWLLTRQPLDAGEREIRANKIVYPPSLQPSASRERPTYQLFDGRFWIKIRNLTSDTLVLRIFTKVDFRHFPTFREEKDKVQEVDGGLRPHRFIAAAFDLLKPVDVRFTLPAVFRKDSTTGNETLIGFPTLDVRMNGFGPPEGVCEWSVRYKKIDLGGCEAGDIIVPGSSRKDITAEERRQRLSREGVVRVQTKNIRFVGTGAEERNEMFTGYKRMSTSHTDGRDRRRRDKGVVKSTSSEIEGGEADGLSFLEEESDKQGKKGK</sequence>
<dbReference type="EC" id="6.3.4.19" evidence="1"/>
<dbReference type="CDD" id="cd01992">
    <property type="entry name" value="TilS_N"/>
    <property type="match status" value="1"/>
</dbReference>
<evidence type="ECO:0000256" key="5">
    <source>
        <dbReference type="ARBA" id="ARBA00022840"/>
    </source>
</evidence>
<evidence type="ECO:0000256" key="4">
    <source>
        <dbReference type="ARBA" id="ARBA00022741"/>
    </source>
</evidence>
<evidence type="ECO:0000256" key="1">
    <source>
        <dbReference type="ARBA" id="ARBA00013267"/>
    </source>
</evidence>
<proteinExistence type="inferred from homology"/>
<dbReference type="OrthoDB" id="434144at2759"/>
<dbReference type="HAMAP" id="MF_01161">
    <property type="entry name" value="tRNA_Ile_lys_synt"/>
    <property type="match status" value="1"/>
</dbReference>
<dbReference type="Proteomes" id="UP000800038">
    <property type="component" value="Unassembled WGS sequence"/>
</dbReference>
<dbReference type="InterPro" id="IPR014729">
    <property type="entry name" value="Rossmann-like_a/b/a_fold"/>
</dbReference>
<evidence type="ECO:0000259" key="8">
    <source>
        <dbReference type="Pfam" id="PF01171"/>
    </source>
</evidence>
<reference evidence="9" key="1">
    <citation type="journal article" date="2020" name="Stud. Mycol.">
        <title>101 Dothideomycetes genomes: a test case for predicting lifestyles and emergence of pathogens.</title>
        <authorList>
            <person name="Haridas S."/>
            <person name="Albert R."/>
            <person name="Binder M."/>
            <person name="Bloem J."/>
            <person name="Labutti K."/>
            <person name="Salamov A."/>
            <person name="Andreopoulos B."/>
            <person name="Baker S."/>
            <person name="Barry K."/>
            <person name="Bills G."/>
            <person name="Bluhm B."/>
            <person name="Cannon C."/>
            <person name="Castanera R."/>
            <person name="Culley D."/>
            <person name="Daum C."/>
            <person name="Ezra D."/>
            <person name="Gonzalez J."/>
            <person name="Henrissat B."/>
            <person name="Kuo A."/>
            <person name="Liang C."/>
            <person name="Lipzen A."/>
            <person name="Lutzoni F."/>
            <person name="Magnuson J."/>
            <person name="Mondo S."/>
            <person name="Nolan M."/>
            <person name="Ohm R."/>
            <person name="Pangilinan J."/>
            <person name="Park H.-J."/>
            <person name="Ramirez L."/>
            <person name="Alfaro M."/>
            <person name="Sun H."/>
            <person name="Tritt A."/>
            <person name="Yoshinaga Y."/>
            <person name="Zwiers L.-H."/>
            <person name="Turgeon B."/>
            <person name="Goodwin S."/>
            <person name="Spatafora J."/>
            <person name="Crous P."/>
            <person name="Grigoriev I."/>
        </authorList>
    </citation>
    <scope>NUCLEOTIDE SEQUENCE</scope>
    <source>
        <strain evidence="9">CBS 161.51</strain>
    </source>
</reference>
<keyword evidence="10" id="KW-1185">Reference proteome</keyword>
<dbReference type="GO" id="GO:0008033">
    <property type="term" value="P:tRNA processing"/>
    <property type="evidence" value="ECO:0007669"/>
    <property type="project" value="UniProtKB-KW"/>
</dbReference>
<gene>
    <name evidence="9" type="ORF">EJ02DRAFT_510140</name>
</gene>
<evidence type="ECO:0000256" key="3">
    <source>
        <dbReference type="ARBA" id="ARBA00022694"/>
    </source>
</evidence>
<name>A0A6A5T183_9PLEO</name>
<dbReference type="GO" id="GO:0032267">
    <property type="term" value="F:tRNA(Ile)-lysidine synthase activity"/>
    <property type="evidence" value="ECO:0007669"/>
    <property type="project" value="UniProtKB-EC"/>
</dbReference>
<dbReference type="NCBIfam" id="TIGR02432">
    <property type="entry name" value="lysidine_TilS_N"/>
    <property type="match status" value="1"/>
</dbReference>
<dbReference type="AlphaFoldDB" id="A0A6A5T183"/>
<evidence type="ECO:0000313" key="10">
    <source>
        <dbReference type="Proteomes" id="UP000800038"/>
    </source>
</evidence>